<dbReference type="Proteomes" id="UP000321907">
    <property type="component" value="Unassembled WGS sequence"/>
</dbReference>
<evidence type="ECO:0000313" key="2">
    <source>
        <dbReference type="Proteomes" id="UP000321907"/>
    </source>
</evidence>
<gene>
    <name evidence="1" type="ORF">FUA23_11825</name>
</gene>
<sequence length="69" mass="7981">MVGFPKLEPEDECVIQYSIHDPARGQTITQSALKGDQRMFGYYLDVRKRYEATFGPYTDDDYALIKRAT</sequence>
<dbReference type="AlphaFoldDB" id="A0A5C7FS28"/>
<protein>
    <submittedName>
        <fullName evidence="1">Uncharacterized protein</fullName>
    </submittedName>
</protein>
<keyword evidence="2" id="KW-1185">Reference proteome</keyword>
<name>A0A5C7FS28_9BACT</name>
<dbReference type="EMBL" id="VOXD01000016">
    <property type="protein sequence ID" value="TXF89193.1"/>
    <property type="molecule type" value="Genomic_DNA"/>
</dbReference>
<proteinExistence type="predicted"/>
<evidence type="ECO:0000313" key="1">
    <source>
        <dbReference type="EMBL" id="TXF89193.1"/>
    </source>
</evidence>
<comment type="caution">
    <text evidence="1">The sequence shown here is derived from an EMBL/GenBank/DDBJ whole genome shotgun (WGS) entry which is preliminary data.</text>
</comment>
<reference evidence="1 2" key="1">
    <citation type="submission" date="2019-08" db="EMBL/GenBank/DDBJ databases">
        <title>Lewinella sp. strain SSH13 Genome sequencing and assembly.</title>
        <authorList>
            <person name="Kim I."/>
        </authorList>
    </citation>
    <scope>NUCLEOTIDE SEQUENCE [LARGE SCALE GENOMIC DNA]</scope>
    <source>
        <strain evidence="1 2">SSH13</strain>
    </source>
</reference>
<dbReference type="RefSeq" id="WP_147930955.1">
    <property type="nucleotide sequence ID" value="NZ_VOXD01000016.1"/>
</dbReference>
<organism evidence="1 2">
    <name type="scientific">Neolewinella aurantiaca</name>
    <dbReference type="NCBI Taxonomy" id="2602767"/>
    <lineage>
        <taxon>Bacteria</taxon>
        <taxon>Pseudomonadati</taxon>
        <taxon>Bacteroidota</taxon>
        <taxon>Saprospiria</taxon>
        <taxon>Saprospirales</taxon>
        <taxon>Lewinellaceae</taxon>
        <taxon>Neolewinella</taxon>
    </lineage>
</organism>
<accession>A0A5C7FS28</accession>